<evidence type="ECO:0008006" key="2">
    <source>
        <dbReference type="Google" id="ProtNLM"/>
    </source>
</evidence>
<sequence length="278" mass="31103">MDVRIGISGWTYKPWRGSFYPPGLPQRSELGYVAERMNSVEINGSFYSLQRRSSFETWAASVPADFIFAVKGGRFITHMKKLNDIAVPLANFYASGVLALGPRLGPFLWQLPPTLGFDAARMTAFFDQLPRTAGEAAAVAAGHDARVPEDHALTSTAHPDQRLRHTVEVRHETFRDPAFYALLRRHDVGLVIADNPGKWPIIEELTTDFTYVRLHGHEELYASGYSDESLDAWAEKVRGWLAQGQDVYVYCDNDIKVRAPYDAMGLLARVQGERAATT</sequence>
<dbReference type="EMBL" id="CADCTT010000247">
    <property type="protein sequence ID" value="CAA9313440.1"/>
    <property type="molecule type" value="Genomic_DNA"/>
</dbReference>
<dbReference type="InterPro" id="IPR036520">
    <property type="entry name" value="UPF0759_sf"/>
</dbReference>
<dbReference type="SUPFAM" id="SSF117396">
    <property type="entry name" value="TM1631-like"/>
    <property type="match status" value="1"/>
</dbReference>
<dbReference type="InterPro" id="IPR002763">
    <property type="entry name" value="DUF72"/>
</dbReference>
<dbReference type="Gene3D" id="3.20.20.410">
    <property type="entry name" value="Protein of unknown function UPF0759"/>
    <property type="match status" value="1"/>
</dbReference>
<gene>
    <name evidence="1" type="ORF">AVDCRST_MAG61-1893</name>
</gene>
<proteinExistence type="predicted"/>
<organism evidence="1">
    <name type="scientific">uncultured Friedmanniella sp</name>
    <dbReference type="NCBI Taxonomy" id="335381"/>
    <lineage>
        <taxon>Bacteria</taxon>
        <taxon>Bacillati</taxon>
        <taxon>Actinomycetota</taxon>
        <taxon>Actinomycetes</taxon>
        <taxon>Propionibacteriales</taxon>
        <taxon>Nocardioidaceae</taxon>
        <taxon>Friedmanniella</taxon>
        <taxon>environmental samples</taxon>
    </lineage>
</organism>
<protein>
    <recommendedName>
        <fullName evidence="2">DUF72 domain-containing protein</fullName>
    </recommendedName>
</protein>
<reference evidence="1" key="1">
    <citation type="submission" date="2020-02" db="EMBL/GenBank/DDBJ databases">
        <authorList>
            <person name="Meier V. D."/>
        </authorList>
    </citation>
    <scope>NUCLEOTIDE SEQUENCE</scope>
    <source>
        <strain evidence="1">AVDCRST_MAG61</strain>
    </source>
</reference>
<dbReference type="PANTHER" id="PTHR30348:SF4">
    <property type="entry name" value="DUF72 DOMAIN-CONTAINING PROTEIN"/>
    <property type="match status" value="1"/>
</dbReference>
<dbReference type="Pfam" id="PF01904">
    <property type="entry name" value="DUF72"/>
    <property type="match status" value="1"/>
</dbReference>
<dbReference type="PANTHER" id="PTHR30348">
    <property type="entry name" value="UNCHARACTERIZED PROTEIN YECE"/>
    <property type="match status" value="1"/>
</dbReference>
<name>A0A6J4KU44_9ACTN</name>
<accession>A0A6J4KU44</accession>
<dbReference type="AlphaFoldDB" id="A0A6J4KU44"/>
<evidence type="ECO:0000313" key="1">
    <source>
        <dbReference type="EMBL" id="CAA9313440.1"/>
    </source>
</evidence>